<dbReference type="InterPro" id="IPR050365">
    <property type="entry name" value="TIM50"/>
</dbReference>
<dbReference type="Pfam" id="PF03031">
    <property type="entry name" value="NIF"/>
    <property type="match status" value="1"/>
</dbReference>
<evidence type="ECO:0000313" key="5">
    <source>
        <dbReference type="Proteomes" id="UP000184330"/>
    </source>
</evidence>
<dbReference type="InterPro" id="IPR023214">
    <property type="entry name" value="HAD_sf"/>
</dbReference>
<keyword evidence="1" id="KW-0811">Translocation</keyword>
<feature type="region of interest" description="Disordered" evidence="2">
    <location>
        <begin position="62"/>
        <end position="149"/>
    </location>
</feature>
<comment type="function">
    <text evidence="1">Essential component of the TIM23 complex, a complex that mediates the translocation of transit peptide-containing proteins across the mitochondrial inner membrane.</text>
</comment>
<dbReference type="PROSITE" id="PS50969">
    <property type="entry name" value="FCP1"/>
    <property type="match status" value="1"/>
</dbReference>
<sequence>MAPPHTMPQPQISNEIQTMAETLEAVQVSAAPRPSRMATKRAKRNQENSLVQTIETVETIHTVQIPQTAQTPTSLPQTRAARREMRSQQNPPVTNNPSIPMSRSEQIPPWRASRAPGRRSPQPTNSPSARESRDNKVSPSKASGGIPNPTEAYLSASSVVPQPLREAQHLLVVIDLNGTLLFRPTRKFPTKFIARPNTAPFLKYCVETFSVIIWSSAKPENVTNMCNAILTKDLRKKVIAVWGRNKFGLSDTDFNLRVQCYKRLTTLWGDPQIARSHPEYNLGGHWDQRNTVLVDDSVEKGRSEPFNLIEVPEFFGDEYEQGQILPQVHDYLNHLSMHSNVSACLRSRPFKPQTSP</sequence>
<reference evidence="4 5" key="1">
    <citation type="submission" date="2016-03" db="EMBL/GenBank/DDBJ databases">
        <authorList>
            <person name="Ploux O."/>
        </authorList>
    </citation>
    <scope>NUCLEOTIDE SEQUENCE [LARGE SCALE GENOMIC DNA]</scope>
    <source>
        <strain evidence="4 5">UAMH 11012</strain>
    </source>
</reference>
<dbReference type="Gene3D" id="3.40.50.1000">
    <property type="entry name" value="HAD superfamily/HAD-like"/>
    <property type="match status" value="1"/>
</dbReference>
<dbReference type="PANTHER" id="PTHR12210">
    <property type="entry name" value="DULLARD PROTEIN PHOSPHATASE"/>
    <property type="match status" value="1"/>
</dbReference>
<dbReference type="Proteomes" id="UP000184330">
    <property type="component" value="Unassembled WGS sequence"/>
</dbReference>
<feature type="compositionally biased region" description="Polar residues" evidence="2">
    <location>
        <begin position="62"/>
        <end position="77"/>
    </location>
</feature>
<dbReference type="GO" id="GO:0015031">
    <property type="term" value="P:protein transport"/>
    <property type="evidence" value="ECO:0007669"/>
    <property type="project" value="UniProtKB-KW"/>
</dbReference>
<keyword evidence="1" id="KW-0653">Protein transport</keyword>
<dbReference type="OrthoDB" id="1711508at2759"/>
<dbReference type="SMART" id="SM00577">
    <property type="entry name" value="CPDc"/>
    <property type="match status" value="1"/>
</dbReference>
<feature type="compositionally biased region" description="Polar residues" evidence="2">
    <location>
        <begin position="87"/>
        <end position="105"/>
    </location>
</feature>
<keyword evidence="1" id="KW-0496">Mitochondrion</keyword>
<dbReference type="GO" id="GO:0005744">
    <property type="term" value="C:TIM23 mitochondrial import inner membrane translocase complex"/>
    <property type="evidence" value="ECO:0007669"/>
    <property type="project" value="UniProtKB-UniRule"/>
</dbReference>
<dbReference type="FunFam" id="3.40.50.1000:FF:000228">
    <property type="entry name" value="NIF domain protein"/>
    <property type="match status" value="1"/>
</dbReference>
<proteinExistence type="inferred from homology"/>
<dbReference type="SUPFAM" id="SSF56784">
    <property type="entry name" value="HAD-like"/>
    <property type="match status" value="1"/>
</dbReference>
<dbReference type="InterPro" id="IPR036412">
    <property type="entry name" value="HAD-like_sf"/>
</dbReference>
<keyword evidence="1" id="KW-0813">Transport</keyword>
<name>A0A1L7X1K5_9HELO</name>
<comment type="subcellular location">
    <subcellularLocation>
        <location evidence="1">Mitochondrion inner membrane</location>
        <topology evidence="1">Single-pass membrane protein</topology>
    </subcellularLocation>
</comment>
<comment type="similarity">
    <text evidence="1">Belongs to the TIM50 family.</text>
</comment>
<accession>A0A1L7X1K5</accession>
<evidence type="ECO:0000256" key="1">
    <source>
        <dbReference type="RuleBase" id="RU365079"/>
    </source>
</evidence>
<feature type="domain" description="FCP1 homology" evidence="3">
    <location>
        <begin position="165"/>
        <end position="335"/>
    </location>
</feature>
<dbReference type="STRING" id="576137.A0A1L7X1K5"/>
<protein>
    <recommendedName>
        <fullName evidence="1">Mitochondrial import inner membrane translocase subunit TIM50</fullName>
    </recommendedName>
</protein>
<dbReference type="InterPro" id="IPR004274">
    <property type="entry name" value="FCP1_dom"/>
</dbReference>
<keyword evidence="1" id="KW-0809">Transit peptide</keyword>
<evidence type="ECO:0000313" key="4">
    <source>
        <dbReference type="EMBL" id="CZR58907.1"/>
    </source>
</evidence>
<organism evidence="4 5">
    <name type="scientific">Phialocephala subalpina</name>
    <dbReference type="NCBI Taxonomy" id="576137"/>
    <lineage>
        <taxon>Eukaryota</taxon>
        <taxon>Fungi</taxon>
        <taxon>Dikarya</taxon>
        <taxon>Ascomycota</taxon>
        <taxon>Pezizomycotina</taxon>
        <taxon>Leotiomycetes</taxon>
        <taxon>Helotiales</taxon>
        <taxon>Mollisiaceae</taxon>
        <taxon>Phialocephala</taxon>
        <taxon>Phialocephala fortinii species complex</taxon>
    </lineage>
</organism>
<dbReference type="EMBL" id="FJOG01000013">
    <property type="protein sequence ID" value="CZR58907.1"/>
    <property type="molecule type" value="Genomic_DNA"/>
</dbReference>
<evidence type="ECO:0000256" key="2">
    <source>
        <dbReference type="SAM" id="MobiDB-lite"/>
    </source>
</evidence>
<evidence type="ECO:0000259" key="3">
    <source>
        <dbReference type="PROSITE" id="PS50969"/>
    </source>
</evidence>
<dbReference type="AlphaFoldDB" id="A0A1L7X1K5"/>
<comment type="subunit">
    <text evidence="1">Component of the TIM23 complex.</text>
</comment>
<feature type="region of interest" description="Disordered" evidence="2">
    <location>
        <begin position="28"/>
        <end position="50"/>
    </location>
</feature>
<gene>
    <name evidence="4" type="ORF">PAC_08799</name>
</gene>
<keyword evidence="5" id="KW-1185">Reference proteome</keyword>